<comment type="similarity">
    <text evidence="2 12">Belongs to the class-II aminoacyl-tRNA synthetase family.</text>
</comment>
<comment type="catalytic activity">
    <reaction evidence="12">
        <text>tRNA(Ala) + L-alanine + ATP = L-alanyl-tRNA(Ala) + AMP + diphosphate</text>
        <dbReference type="Rhea" id="RHEA:12540"/>
        <dbReference type="Rhea" id="RHEA-COMP:9657"/>
        <dbReference type="Rhea" id="RHEA-COMP:9923"/>
        <dbReference type="ChEBI" id="CHEBI:30616"/>
        <dbReference type="ChEBI" id="CHEBI:33019"/>
        <dbReference type="ChEBI" id="CHEBI:57972"/>
        <dbReference type="ChEBI" id="CHEBI:78442"/>
        <dbReference type="ChEBI" id="CHEBI:78497"/>
        <dbReference type="ChEBI" id="CHEBI:456215"/>
        <dbReference type="EC" id="6.1.1.7"/>
    </reaction>
</comment>
<dbReference type="PRINTS" id="PR00980">
    <property type="entry name" value="TRNASYNTHALA"/>
</dbReference>
<dbReference type="Proteomes" id="UP000031518">
    <property type="component" value="Unassembled WGS sequence"/>
</dbReference>
<proteinExistence type="inferred from homology"/>
<dbReference type="STRING" id="454194.PYK22_03046"/>
<evidence type="ECO:0000259" key="14">
    <source>
        <dbReference type="PROSITE" id="PS50860"/>
    </source>
</evidence>
<keyword evidence="12" id="KW-0963">Cytoplasm</keyword>
<keyword evidence="9 12" id="KW-0694">RNA-binding</keyword>
<dbReference type="PROSITE" id="PS50860">
    <property type="entry name" value="AA_TRNA_LIGASE_II_ALA"/>
    <property type="match status" value="1"/>
</dbReference>
<evidence type="ECO:0000313" key="16">
    <source>
        <dbReference type="Proteomes" id="UP000031518"/>
    </source>
</evidence>
<dbReference type="SUPFAM" id="SSF101353">
    <property type="entry name" value="Putative anticodon-binding domain of alanyl-tRNA synthetase (AlaRS)"/>
    <property type="match status" value="1"/>
</dbReference>
<evidence type="ECO:0000256" key="2">
    <source>
        <dbReference type="ARBA" id="ARBA00008226"/>
    </source>
</evidence>
<dbReference type="InterPro" id="IPR050058">
    <property type="entry name" value="Ala-tRNA_ligase"/>
</dbReference>
<dbReference type="PANTHER" id="PTHR11777">
    <property type="entry name" value="ALANYL-TRNA SYNTHETASE"/>
    <property type="match status" value="1"/>
</dbReference>
<dbReference type="Pfam" id="PF01411">
    <property type="entry name" value="tRNA-synt_2c"/>
    <property type="match status" value="1"/>
</dbReference>
<dbReference type="GO" id="GO:0002161">
    <property type="term" value="F:aminoacyl-tRNA deacylase activity"/>
    <property type="evidence" value="ECO:0007669"/>
    <property type="project" value="TreeGrafter"/>
</dbReference>
<dbReference type="InterPro" id="IPR003156">
    <property type="entry name" value="DHHA1_dom"/>
</dbReference>
<evidence type="ECO:0000256" key="13">
    <source>
        <dbReference type="SAM" id="Coils"/>
    </source>
</evidence>
<dbReference type="InterPro" id="IPR002318">
    <property type="entry name" value="Ala-tRNA-lgiase_IIc"/>
</dbReference>
<dbReference type="FunFam" id="3.30.54.20:FF:000001">
    <property type="entry name" value="Alanine--tRNA ligase"/>
    <property type="match status" value="1"/>
</dbReference>
<keyword evidence="13" id="KW-0175">Coiled coil</keyword>
<dbReference type="Gene3D" id="3.10.310.40">
    <property type="match status" value="1"/>
</dbReference>
<feature type="coiled-coil region" evidence="13">
    <location>
        <begin position="715"/>
        <end position="760"/>
    </location>
</feature>
<dbReference type="FunFam" id="3.10.310.40:FF:000001">
    <property type="entry name" value="Alanine--tRNA ligase"/>
    <property type="match status" value="1"/>
</dbReference>
<evidence type="ECO:0000256" key="10">
    <source>
        <dbReference type="ARBA" id="ARBA00022917"/>
    </source>
</evidence>
<dbReference type="Gene3D" id="2.40.30.130">
    <property type="match status" value="1"/>
</dbReference>
<dbReference type="GO" id="GO:0005829">
    <property type="term" value="C:cytosol"/>
    <property type="evidence" value="ECO:0007669"/>
    <property type="project" value="TreeGrafter"/>
</dbReference>
<dbReference type="HAMAP" id="MF_00036_B">
    <property type="entry name" value="Ala_tRNA_synth_B"/>
    <property type="match status" value="1"/>
</dbReference>
<keyword evidence="11 12" id="KW-0030">Aminoacyl-tRNA synthetase</keyword>
<feature type="binding site" evidence="12">
    <location>
        <position position="678"/>
    </location>
    <ligand>
        <name>Zn(2+)</name>
        <dbReference type="ChEBI" id="CHEBI:29105"/>
    </ligand>
</feature>
<dbReference type="InterPro" id="IPR045864">
    <property type="entry name" value="aa-tRNA-synth_II/BPL/LPL"/>
</dbReference>
<dbReference type="SMART" id="SM00863">
    <property type="entry name" value="tRNA_SAD"/>
    <property type="match status" value="1"/>
</dbReference>
<evidence type="ECO:0000256" key="7">
    <source>
        <dbReference type="ARBA" id="ARBA00022833"/>
    </source>
</evidence>
<dbReference type="GO" id="GO:0006419">
    <property type="term" value="P:alanyl-tRNA aminoacylation"/>
    <property type="evidence" value="ECO:0007669"/>
    <property type="project" value="UniProtKB-UniRule"/>
</dbReference>
<comment type="function">
    <text evidence="12">Catalyzes the attachment of alanine to tRNA(Ala) in a two-step reaction: alanine is first activated by ATP to form Ala-AMP and then transferred to the acceptor end of tRNA(Ala). Also edits incorrectly charged Ser-tRNA(Ala) and Gly-tRNA(Ala) via its editing domain.</text>
</comment>
<dbReference type="GO" id="GO:0008270">
    <property type="term" value="F:zinc ion binding"/>
    <property type="evidence" value="ECO:0007669"/>
    <property type="project" value="UniProtKB-UniRule"/>
</dbReference>
<accession>A0A0B6X1X7</accession>
<dbReference type="CDD" id="cd00673">
    <property type="entry name" value="AlaRS_core"/>
    <property type="match status" value="1"/>
</dbReference>
<dbReference type="AlphaFoldDB" id="A0A0B6X1X7"/>
<feature type="binding site" evidence="12">
    <location>
        <position position="576"/>
    </location>
    <ligand>
        <name>Zn(2+)</name>
        <dbReference type="ChEBI" id="CHEBI:29105"/>
    </ligand>
</feature>
<dbReference type="Pfam" id="PF07973">
    <property type="entry name" value="tRNA_SAD"/>
    <property type="match status" value="1"/>
</dbReference>
<feature type="binding site" evidence="12">
    <location>
        <position position="674"/>
    </location>
    <ligand>
        <name>Zn(2+)</name>
        <dbReference type="ChEBI" id="CHEBI:29105"/>
    </ligand>
</feature>
<dbReference type="EMBL" id="CBXV010000008">
    <property type="protein sequence ID" value="CDM66997.1"/>
    <property type="molecule type" value="Genomic_DNA"/>
</dbReference>
<dbReference type="InterPro" id="IPR018162">
    <property type="entry name" value="Ala-tRNA-ligase_IIc_anticod-bd"/>
</dbReference>
<reference evidence="15 16" key="1">
    <citation type="submission" date="2013-12" db="EMBL/GenBank/DDBJ databases">
        <authorList>
            <person name="Stott M."/>
        </authorList>
    </citation>
    <scope>NUCLEOTIDE SEQUENCE [LARGE SCALE GENOMIC DNA]</scope>
    <source>
        <strain evidence="15 16">K22</strain>
    </source>
</reference>
<sequence>MMTGHEIRETFLRFFEERGHVRVPSSPLLPANDPTLLFANAGMNQFKDVFTGVERRPYKRATSAQKCIRAGGKHNDLDDVGKTARHHTFFEMLGNFSFGDYFKREAIEYALDLLLNVYKLPLERLWFTVYETDDEAAELWVKAGASPERVLRFGAKENFWQMGDTGPCGPCSEIHYYQGPDPHDPTKNRAELVNGPGDETIEIWNLVFMQYDRSADGTLTPLPAPSVDTGAGLERLAAVLQGVRSNFDTDLLRPLVDFAAELAGRPYVADSHEGFAMRVIADHARATAFSIADGIYPGNEGRNYVLRKIMRRAIYHGRHALGLDRPFFHRVTDKVVEMMRGPYPELEAARALIERIVKSEEERFGATLSTGLQKLEALLATVPYGEMPDYKELARLYDTFGTPRDLIRVSLEERGISIPEDEFNLRFEEALGELQRASARSVDARAKTKEVYARLAERLGRTEFTGYEGTRLAGARIVALIRGDEEVAALHAGEEGELVLDRTPFYAEAGGQVGDTGVIVTSRSDARVLDTQAPVSGLIVHRVRVERGEFKAGDEVTAQVDEERRNAIRRNHTATHLLHAALREVLGAHVKQAGSLVAPNRLRFDFTHFQPLTAEEIAEIERLVNDQILRNVAVQTEIMPLAEALRSGAMALFGEKYGERVRVLTVPGFSKELCGGTHVRATGDIGPFKIVRDEAVASGTRRVEAITGTEAIARFQEDEELVNALASELRTARERLPETVEKLQEELRRARREVEELRLKLAAGGATVTSTDGEVRDCGGVRVLVREVSDLDASGLRQLSDTLLARLKSGVVVLGRRAEGKASLLVRVSADLRSTIQAGQVIRELAPILGGRGGGRPDLAEGGGPQAEKLQEALSASYAVIERLAKTASAQG</sequence>
<feature type="binding site" evidence="12">
    <location>
        <position position="572"/>
    </location>
    <ligand>
        <name>Zn(2+)</name>
        <dbReference type="ChEBI" id="CHEBI:29105"/>
    </ligand>
</feature>
<keyword evidence="16" id="KW-1185">Reference proteome</keyword>
<evidence type="ECO:0000313" key="15">
    <source>
        <dbReference type="EMBL" id="CDM66997.1"/>
    </source>
</evidence>
<keyword evidence="8 12" id="KW-0067">ATP-binding</keyword>
<dbReference type="InterPro" id="IPR018163">
    <property type="entry name" value="Thr/Ala-tRNA-synth_IIc_edit"/>
</dbReference>
<dbReference type="Pfam" id="PF02272">
    <property type="entry name" value="DHHA1"/>
    <property type="match status" value="1"/>
</dbReference>
<evidence type="ECO:0000256" key="6">
    <source>
        <dbReference type="ARBA" id="ARBA00022741"/>
    </source>
</evidence>
<evidence type="ECO:0000256" key="11">
    <source>
        <dbReference type="ARBA" id="ARBA00023146"/>
    </source>
</evidence>
<dbReference type="Gene3D" id="3.30.980.10">
    <property type="entry name" value="Threonyl-trna Synthetase, Chain A, domain 2"/>
    <property type="match status" value="1"/>
</dbReference>
<dbReference type="SUPFAM" id="SSF55681">
    <property type="entry name" value="Class II aaRS and biotin synthetases"/>
    <property type="match status" value="1"/>
</dbReference>
<dbReference type="SUPFAM" id="SSF50447">
    <property type="entry name" value="Translation proteins"/>
    <property type="match status" value="1"/>
</dbReference>
<dbReference type="GO" id="GO:0005524">
    <property type="term" value="F:ATP binding"/>
    <property type="evidence" value="ECO:0007669"/>
    <property type="project" value="UniProtKB-UniRule"/>
</dbReference>
<evidence type="ECO:0000256" key="12">
    <source>
        <dbReference type="HAMAP-Rule" id="MF_00036"/>
    </source>
</evidence>
<dbReference type="FunFam" id="3.30.980.10:FF:000004">
    <property type="entry name" value="Alanine--tRNA ligase, cytoplasmic"/>
    <property type="match status" value="1"/>
</dbReference>
<protein>
    <recommendedName>
        <fullName evidence="12">Alanine--tRNA ligase</fullName>
        <ecNumber evidence="12">6.1.1.7</ecNumber>
    </recommendedName>
    <alternativeName>
        <fullName evidence="12">Alanyl-tRNA synthetase</fullName>
        <shortName evidence="12">AlaRS</shortName>
    </alternativeName>
</protein>
<dbReference type="GO" id="GO:0000049">
    <property type="term" value="F:tRNA binding"/>
    <property type="evidence" value="ECO:0007669"/>
    <property type="project" value="UniProtKB-KW"/>
</dbReference>
<dbReference type="InterPro" id="IPR018165">
    <property type="entry name" value="Ala-tRNA-synth_IIc_core"/>
</dbReference>
<dbReference type="EC" id="6.1.1.7" evidence="12"/>
<evidence type="ECO:0000256" key="8">
    <source>
        <dbReference type="ARBA" id="ARBA00022840"/>
    </source>
</evidence>
<comment type="cofactor">
    <cofactor evidence="12">
        <name>Zn(2+)</name>
        <dbReference type="ChEBI" id="CHEBI:29105"/>
    </cofactor>
    <text evidence="12">Binds 1 zinc ion per subunit.</text>
</comment>
<dbReference type="InterPro" id="IPR012947">
    <property type="entry name" value="tRNA_SAD"/>
</dbReference>
<dbReference type="InterPro" id="IPR018164">
    <property type="entry name" value="Ala-tRNA-synth_IIc_N"/>
</dbReference>
<dbReference type="FunFam" id="3.30.930.10:FF:000004">
    <property type="entry name" value="Alanine--tRNA ligase"/>
    <property type="match status" value="1"/>
</dbReference>
<dbReference type="InterPro" id="IPR023033">
    <property type="entry name" value="Ala_tRNA_ligase_euk/bac"/>
</dbReference>
<reference evidence="15 16" key="2">
    <citation type="submission" date="2015-01" db="EMBL/GenBank/DDBJ databases">
        <title>Complete genome sequence of Pyrinomonas methylaliphatogenes type strain K22T.</title>
        <authorList>
            <person name="Lee K.C.Y."/>
            <person name="Power J.F."/>
            <person name="Dunfield P.F."/>
            <person name="Morgan X.C."/>
            <person name="Huttenhower C."/>
            <person name="Stott M.B."/>
        </authorList>
    </citation>
    <scope>NUCLEOTIDE SEQUENCE [LARGE SCALE GENOMIC DNA]</scope>
    <source>
        <strain evidence="15 16">K22</strain>
    </source>
</reference>
<keyword evidence="5 12" id="KW-0479">Metal-binding</keyword>
<feature type="domain" description="Alanyl-transfer RNA synthetases family profile" evidence="14">
    <location>
        <begin position="2"/>
        <end position="717"/>
    </location>
</feature>
<keyword evidence="7 12" id="KW-0862">Zinc</keyword>
<comment type="subcellular location">
    <subcellularLocation>
        <location evidence="1 12">Cytoplasm</location>
    </subcellularLocation>
</comment>
<name>A0A0B6X1X7_9BACT</name>
<evidence type="ECO:0000256" key="1">
    <source>
        <dbReference type="ARBA" id="ARBA00004496"/>
    </source>
</evidence>
<dbReference type="SUPFAM" id="SSF55186">
    <property type="entry name" value="ThrRS/AlaRS common domain"/>
    <property type="match status" value="1"/>
</dbReference>
<keyword evidence="6 12" id="KW-0547">Nucleotide-binding</keyword>
<keyword evidence="3 12" id="KW-0820">tRNA-binding</keyword>
<comment type="domain">
    <text evidence="12">Consists of three domains; the N-terminal catalytic domain, the editing domain and the C-terminal C-Ala domain. The editing domain removes incorrectly charged amino acids, while the C-Ala domain, along with tRNA(Ala), serves as a bridge to cooperatively bring together the editing and aminoacylation centers thus stimulating deacylation of misacylated tRNAs.</text>
</comment>
<evidence type="ECO:0000256" key="5">
    <source>
        <dbReference type="ARBA" id="ARBA00022723"/>
    </source>
</evidence>
<dbReference type="InterPro" id="IPR009000">
    <property type="entry name" value="Transl_B-barrel_sf"/>
</dbReference>
<dbReference type="RefSeq" id="WP_211197730.1">
    <property type="nucleotide sequence ID" value="NZ_CBXV010000008.1"/>
</dbReference>
<dbReference type="GO" id="GO:0004813">
    <property type="term" value="F:alanine-tRNA ligase activity"/>
    <property type="evidence" value="ECO:0007669"/>
    <property type="project" value="UniProtKB-UniRule"/>
</dbReference>
<evidence type="ECO:0000256" key="4">
    <source>
        <dbReference type="ARBA" id="ARBA00022598"/>
    </source>
</evidence>
<dbReference type="Gene3D" id="3.30.54.20">
    <property type="match status" value="1"/>
</dbReference>
<evidence type="ECO:0000256" key="3">
    <source>
        <dbReference type="ARBA" id="ARBA00022555"/>
    </source>
</evidence>
<gene>
    <name evidence="12" type="primary">alaS</name>
    <name evidence="15" type="ORF">PYK22_03046</name>
</gene>
<dbReference type="Gene3D" id="3.30.930.10">
    <property type="entry name" value="Bira Bifunctional Protein, Domain 2"/>
    <property type="match status" value="1"/>
</dbReference>
<dbReference type="NCBIfam" id="TIGR00344">
    <property type="entry name" value="alaS"/>
    <property type="match status" value="1"/>
</dbReference>
<keyword evidence="10 12" id="KW-0648">Protein biosynthesis</keyword>
<dbReference type="FunFam" id="2.40.30.130:FF:000001">
    <property type="entry name" value="Alanine--tRNA ligase"/>
    <property type="match status" value="1"/>
</dbReference>
<dbReference type="Gene3D" id="6.10.250.550">
    <property type="match status" value="1"/>
</dbReference>
<evidence type="ECO:0000256" key="9">
    <source>
        <dbReference type="ARBA" id="ARBA00022884"/>
    </source>
</evidence>
<organism evidence="15 16">
    <name type="scientific">Pyrinomonas methylaliphatogenes</name>
    <dbReference type="NCBI Taxonomy" id="454194"/>
    <lineage>
        <taxon>Bacteria</taxon>
        <taxon>Pseudomonadati</taxon>
        <taxon>Acidobacteriota</taxon>
        <taxon>Blastocatellia</taxon>
        <taxon>Blastocatellales</taxon>
        <taxon>Pyrinomonadaceae</taxon>
        <taxon>Pyrinomonas</taxon>
    </lineage>
</organism>
<keyword evidence="4 12" id="KW-0436">Ligase</keyword>
<dbReference type="PANTHER" id="PTHR11777:SF9">
    <property type="entry name" value="ALANINE--TRNA LIGASE, CYTOPLASMIC"/>
    <property type="match status" value="1"/>
</dbReference>